<dbReference type="Proteomes" id="UP001224122">
    <property type="component" value="Unassembled WGS sequence"/>
</dbReference>
<accession>A0ABT9XW34</accession>
<dbReference type="EMBL" id="JAUSTW010000004">
    <property type="protein sequence ID" value="MDQ0199788.1"/>
    <property type="molecule type" value="Genomic_DNA"/>
</dbReference>
<evidence type="ECO:0000313" key="1">
    <source>
        <dbReference type="EMBL" id="MDQ0199788.1"/>
    </source>
</evidence>
<sequence length="48" mass="5690">MWIITVHSKNNLNMFEFDTEKEAKEAFGKIQGCKILTEIIYFNDYCLV</sequence>
<gene>
    <name evidence="1" type="ORF">J2S10_002970</name>
</gene>
<comment type="caution">
    <text evidence="1">The sequence shown here is derived from an EMBL/GenBank/DDBJ whole genome shotgun (WGS) entry which is preliminary data.</text>
</comment>
<proteinExistence type="predicted"/>
<protein>
    <recommendedName>
        <fullName evidence="3">DUF4242 domain-containing protein</fullName>
    </recommendedName>
</protein>
<keyword evidence="2" id="KW-1185">Reference proteome</keyword>
<reference evidence="1 2" key="1">
    <citation type="submission" date="2023-07" db="EMBL/GenBank/DDBJ databases">
        <title>Genomic Encyclopedia of Type Strains, Phase IV (KMG-IV): sequencing the most valuable type-strain genomes for metagenomic binning, comparative biology and taxonomic classification.</title>
        <authorList>
            <person name="Goeker M."/>
        </authorList>
    </citation>
    <scope>NUCLEOTIDE SEQUENCE [LARGE SCALE GENOMIC DNA]</scope>
    <source>
        <strain evidence="1 2">DSM 27594</strain>
    </source>
</reference>
<name>A0ABT9XW34_9BACI</name>
<organism evidence="1 2">
    <name type="scientific">Neobacillus ginsengisoli</name>
    <dbReference type="NCBI Taxonomy" id="904295"/>
    <lineage>
        <taxon>Bacteria</taxon>
        <taxon>Bacillati</taxon>
        <taxon>Bacillota</taxon>
        <taxon>Bacilli</taxon>
        <taxon>Bacillales</taxon>
        <taxon>Bacillaceae</taxon>
        <taxon>Neobacillus</taxon>
    </lineage>
</organism>
<evidence type="ECO:0000313" key="2">
    <source>
        <dbReference type="Proteomes" id="UP001224122"/>
    </source>
</evidence>
<evidence type="ECO:0008006" key="3">
    <source>
        <dbReference type="Google" id="ProtNLM"/>
    </source>
</evidence>